<evidence type="ECO:0000259" key="2">
    <source>
        <dbReference type="Pfam" id="PF08044"/>
    </source>
</evidence>
<dbReference type="PANTHER" id="PTHR40763:SF4">
    <property type="entry name" value="DUF1707 DOMAIN-CONTAINING PROTEIN"/>
    <property type="match status" value="1"/>
</dbReference>
<evidence type="ECO:0000313" key="4">
    <source>
        <dbReference type="Proteomes" id="UP000515728"/>
    </source>
</evidence>
<dbReference type="KEGG" id="ppel:H6H00_08810"/>
<keyword evidence="1" id="KW-0812">Transmembrane</keyword>
<dbReference type="Pfam" id="PF08044">
    <property type="entry name" value="DUF1707"/>
    <property type="match status" value="1"/>
</dbReference>
<accession>A0A7G7MRR1</accession>
<feature type="transmembrane region" description="Helical" evidence="1">
    <location>
        <begin position="115"/>
        <end position="133"/>
    </location>
</feature>
<keyword evidence="1" id="KW-0472">Membrane</keyword>
<keyword evidence="4" id="KW-1185">Reference proteome</keyword>
<protein>
    <submittedName>
        <fullName evidence="3">DUF1707 domain-containing protein</fullName>
    </submittedName>
</protein>
<gene>
    <name evidence="3" type="ORF">H6H00_08810</name>
</gene>
<feature type="domain" description="DUF1707" evidence="2">
    <location>
        <begin position="6"/>
        <end position="58"/>
    </location>
</feature>
<dbReference type="PANTHER" id="PTHR40763">
    <property type="entry name" value="MEMBRANE PROTEIN-RELATED"/>
    <property type="match status" value="1"/>
</dbReference>
<name>A0A7G7MRR1_9PSEU</name>
<evidence type="ECO:0000256" key="1">
    <source>
        <dbReference type="SAM" id="Phobius"/>
    </source>
</evidence>
<keyword evidence="1" id="KW-1133">Transmembrane helix</keyword>
<sequence length="135" mass="14674">MERAELRASDADRSAVAQRLQLAVDEGRLDLSDFDERLRDAYAARTYGELAKLTADLPAPAPAVPAVADRKAVEKAEWHDEWRSWGGTAVVLVTIWGITCLASGSLLFFWPMFPLGIWGAILLASALGGRSHGSH</sequence>
<dbReference type="AlphaFoldDB" id="A0A7G7MRR1"/>
<reference evidence="3 4" key="1">
    <citation type="submission" date="2020-08" db="EMBL/GenBank/DDBJ databases">
        <authorList>
            <person name="Mo P."/>
        </authorList>
    </citation>
    <scope>NUCLEOTIDE SEQUENCE [LARGE SCALE GENOMIC DNA]</scope>
    <source>
        <strain evidence="3 4">CGMCC 4.1532</strain>
    </source>
</reference>
<dbReference type="InterPro" id="IPR012551">
    <property type="entry name" value="DUF1707_SHOCT-like"/>
</dbReference>
<dbReference type="Proteomes" id="UP000515728">
    <property type="component" value="Chromosome"/>
</dbReference>
<dbReference type="EMBL" id="CP060131">
    <property type="protein sequence ID" value="QNG55472.1"/>
    <property type="molecule type" value="Genomic_DNA"/>
</dbReference>
<organism evidence="3 4">
    <name type="scientific">Pseudonocardia petroleophila</name>
    <dbReference type="NCBI Taxonomy" id="37331"/>
    <lineage>
        <taxon>Bacteria</taxon>
        <taxon>Bacillati</taxon>
        <taxon>Actinomycetota</taxon>
        <taxon>Actinomycetes</taxon>
        <taxon>Pseudonocardiales</taxon>
        <taxon>Pseudonocardiaceae</taxon>
        <taxon>Pseudonocardia</taxon>
    </lineage>
</organism>
<evidence type="ECO:0000313" key="3">
    <source>
        <dbReference type="EMBL" id="QNG55472.1"/>
    </source>
</evidence>
<proteinExistence type="predicted"/>